<evidence type="ECO:0000313" key="2">
    <source>
        <dbReference type="Proteomes" id="UP001055811"/>
    </source>
</evidence>
<gene>
    <name evidence="1" type="ORF">L2E82_27629</name>
</gene>
<organism evidence="1 2">
    <name type="scientific">Cichorium intybus</name>
    <name type="common">Chicory</name>
    <dbReference type="NCBI Taxonomy" id="13427"/>
    <lineage>
        <taxon>Eukaryota</taxon>
        <taxon>Viridiplantae</taxon>
        <taxon>Streptophyta</taxon>
        <taxon>Embryophyta</taxon>
        <taxon>Tracheophyta</taxon>
        <taxon>Spermatophyta</taxon>
        <taxon>Magnoliopsida</taxon>
        <taxon>eudicotyledons</taxon>
        <taxon>Gunneridae</taxon>
        <taxon>Pentapetalae</taxon>
        <taxon>asterids</taxon>
        <taxon>campanulids</taxon>
        <taxon>Asterales</taxon>
        <taxon>Asteraceae</taxon>
        <taxon>Cichorioideae</taxon>
        <taxon>Cichorieae</taxon>
        <taxon>Cichoriinae</taxon>
        <taxon>Cichorium</taxon>
    </lineage>
</organism>
<keyword evidence="2" id="KW-1185">Reference proteome</keyword>
<comment type="caution">
    <text evidence="1">The sequence shown here is derived from an EMBL/GenBank/DDBJ whole genome shotgun (WGS) entry which is preliminary data.</text>
</comment>
<protein>
    <submittedName>
        <fullName evidence="1">Uncharacterized protein</fullName>
    </submittedName>
</protein>
<reference evidence="1 2" key="2">
    <citation type="journal article" date="2022" name="Mol. Ecol. Resour.">
        <title>The genomes of chicory, endive, great burdock and yacon provide insights into Asteraceae paleo-polyploidization history and plant inulin production.</title>
        <authorList>
            <person name="Fan W."/>
            <person name="Wang S."/>
            <person name="Wang H."/>
            <person name="Wang A."/>
            <person name="Jiang F."/>
            <person name="Liu H."/>
            <person name="Zhao H."/>
            <person name="Xu D."/>
            <person name="Zhang Y."/>
        </authorList>
    </citation>
    <scope>NUCLEOTIDE SEQUENCE [LARGE SCALE GENOMIC DNA]</scope>
    <source>
        <strain evidence="2">cv. Punajuju</strain>
        <tissue evidence="1">Leaves</tissue>
    </source>
</reference>
<evidence type="ECO:0000313" key="1">
    <source>
        <dbReference type="EMBL" id="KAI3737621.1"/>
    </source>
</evidence>
<proteinExistence type="predicted"/>
<reference evidence="2" key="1">
    <citation type="journal article" date="2022" name="Mol. Ecol. Resour.">
        <title>The genomes of chicory, endive, great burdock and yacon provide insights into Asteraceae palaeo-polyploidization history and plant inulin production.</title>
        <authorList>
            <person name="Fan W."/>
            <person name="Wang S."/>
            <person name="Wang H."/>
            <person name="Wang A."/>
            <person name="Jiang F."/>
            <person name="Liu H."/>
            <person name="Zhao H."/>
            <person name="Xu D."/>
            <person name="Zhang Y."/>
        </authorList>
    </citation>
    <scope>NUCLEOTIDE SEQUENCE [LARGE SCALE GENOMIC DNA]</scope>
    <source>
        <strain evidence="2">cv. Punajuju</strain>
    </source>
</reference>
<sequence length="98" mass="11018">MEESVRKVLNNCLYEPLNFILIWTVHGRRLGAVVPHHPGRAPVQYGKTLHSRHMLASTVITVSSGNLCPIQAVHFLILSHIPNPSFHHNKKVVRISSI</sequence>
<dbReference type="EMBL" id="CM042013">
    <property type="protein sequence ID" value="KAI3737621.1"/>
    <property type="molecule type" value="Genomic_DNA"/>
</dbReference>
<name>A0ACB9CTS1_CICIN</name>
<dbReference type="Proteomes" id="UP001055811">
    <property type="component" value="Linkage Group LG05"/>
</dbReference>
<accession>A0ACB9CTS1</accession>